<sequence length="137" mass="15634">MFLNISISFQFRTSVIVLRNALIELQPISSSPAAILKVCRWNRSAGYYFVCCLDAPSNSEPRSTLQFPPTAEDELDAQREGFFLQILLHLLVIEKDCVGWTWRIVCFSNFLNLFRLSDGATFIYFEEVGFIHGSTGR</sequence>
<dbReference type="AlphaFoldDB" id="A0A4Y2UTL1"/>
<organism evidence="1 2">
    <name type="scientific">Araneus ventricosus</name>
    <name type="common">Orbweaver spider</name>
    <name type="synonym">Epeira ventricosa</name>
    <dbReference type="NCBI Taxonomy" id="182803"/>
    <lineage>
        <taxon>Eukaryota</taxon>
        <taxon>Metazoa</taxon>
        <taxon>Ecdysozoa</taxon>
        <taxon>Arthropoda</taxon>
        <taxon>Chelicerata</taxon>
        <taxon>Arachnida</taxon>
        <taxon>Araneae</taxon>
        <taxon>Araneomorphae</taxon>
        <taxon>Entelegynae</taxon>
        <taxon>Araneoidea</taxon>
        <taxon>Araneidae</taxon>
        <taxon>Araneus</taxon>
    </lineage>
</organism>
<accession>A0A4Y2UTL1</accession>
<comment type="caution">
    <text evidence="1">The sequence shown here is derived from an EMBL/GenBank/DDBJ whole genome shotgun (WGS) entry which is preliminary data.</text>
</comment>
<protein>
    <submittedName>
        <fullName evidence="1">Uncharacterized protein</fullName>
    </submittedName>
</protein>
<keyword evidence="2" id="KW-1185">Reference proteome</keyword>
<dbReference type="EMBL" id="BGPR01040057">
    <property type="protein sequence ID" value="GBO16123.1"/>
    <property type="molecule type" value="Genomic_DNA"/>
</dbReference>
<dbReference type="Proteomes" id="UP000499080">
    <property type="component" value="Unassembled WGS sequence"/>
</dbReference>
<evidence type="ECO:0000313" key="2">
    <source>
        <dbReference type="Proteomes" id="UP000499080"/>
    </source>
</evidence>
<reference evidence="1 2" key="1">
    <citation type="journal article" date="2019" name="Sci. Rep.">
        <title>Orb-weaving spider Araneus ventricosus genome elucidates the spidroin gene catalogue.</title>
        <authorList>
            <person name="Kono N."/>
            <person name="Nakamura H."/>
            <person name="Ohtoshi R."/>
            <person name="Moran D.A.P."/>
            <person name="Shinohara A."/>
            <person name="Yoshida Y."/>
            <person name="Fujiwara M."/>
            <person name="Mori M."/>
            <person name="Tomita M."/>
            <person name="Arakawa K."/>
        </authorList>
    </citation>
    <scope>NUCLEOTIDE SEQUENCE [LARGE SCALE GENOMIC DNA]</scope>
</reference>
<evidence type="ECO:0000313" key="1">
    <source>
        <dbReference type="EMBL" id="GBO16123.1"/>
    </source>
</evidence>
<name>A0A4Y2UTL1_ARAVE</name>
<proteinExistence type="predicted"/>
<gene>
    <name evidence="1" type="ORF">AVEN_176849_1</name>
</gene>